<feature type="domain" description="C2H2-type" evidence="3">
    <location>
        <begin position="199"/>
        <end position="226"/>
    </location>
</feature>
<dbReference type="PROSITE" id="PS50157">
    <property type="entry name" value="ZINC_FINGER_C2H2_2"/>
    <property type="match status" value="1"/>
</dbReference>
<keyword evidence="1" id="KW-0479">Metal-binding</keyword>
<keyword evidence="5" id="KW-1185">Reference proteome</keyword>
<gene>
    <name evidence="4" type="ORF">ODALV1_LOCUS3657</name>
</gene>
<feature type="region of interest" description="Disordered" evidence="2">
    <location>
        <begin position="1"/>
        <end position="59"/>
    </location>
</feature>
<feature type="compositionally biased region" description="Basic and acidic residues" evidence="2">
    <location>
        <begin position="1"/>
        <end position="11"/>
    </location>
</feature>
<evidence type="ECO:0000313" key="5">
    <source>
        <dbReference type="Proteomes" id="UP001642540"/>
    </source>
</evidence>
<proteinExistence type="predicted"/>
<feature type="region of interest" description="Disordered" evidence="2">
    <location>
        <begin position="163"/>
        <end position="185"/>
    </location>
</feature>
<sequence length="246" mass="26801">MEEKRAQKKADASSSSDVEGGYHGGGSQRRKSGIVAKKVSSSRVSFSYMNDEQGDELENKSLPERKKICKVKIAVNTASGSTRILLSSKSSIFVDLVEYGEESDNEECASKSATVTDDGNHGVTVVVPSSQDFPSFDGQNEDEIDTSATPGIILKRKSSTPMIDSSITKKGKPAQNSNPAETASVPLFRKRKRGSIQYYRCQKCPQIIFCVENLKEHAKLHDGNGPSIIACKICNLPIPSEELEEH</sequence>
<reference evidence="4 5" key="1">
    <citation type="submission" date="2024-08" db="EMBL/GenBank/DDBJ databases">
        <authorList>
            <person name="Cucini C."/>
            <person name="Frati F."/>
        </authorList>
    </citation>
    <scope>NUCLEOTIDE SEQUENCE [LARGE SCALE GENOMIC DNA]</scope>
</reference>
<dbReference type="EMBL" id="CAXLJM020000012">
    <property type="protein sequence ID" value="CAL8076982.1"/>
    <property type="molecule type" value="Genomic_DNA"/>
</dbReference>
<evidence type="ECO:0000256" key="2">
    <source>
        <dbReference type="SAM" id="MobiDB-lite"/>
    </source>
</evidence>
<evidence type="ECO:0000259" key="3">
    <source>
        <dbReference type="PROSITE" id="PS50157"/>
    </source>
</evidence>
<evidence type="ECO:0000256" key="1">
    <source>
        <dbReference type="PROSITE-ProRule" id="PRU00042"/>
    </source>
</evidence>
<feature type="compositionally biased region" description="Polar residues" evidence="2">
    <location>
        <begin position="39"/>
        <end position="50"/>
    </location>
</feature>
<evidence type="ECO:0000313" key="4">
    <source>
        <dbReference type="EMBL" id="CAL8076982.1"/>
    </source>
</evidence>
<keyword evidence="1" id="KW-0863">Zinc-finger</keyword>
<dbReference type="PROSITE" id="PS00028">
    <property type="entry name" value="ZINC_FINGER_C2H2_1"/>
    <property type="match status" value="1"/>
</dbReference>
<protein>
    <recommendedName>
        <fullName evidence="3">C2H2-type domain-containing protein</fullName>
    </recommendedName>
</protein>
<comment type="caution">
    <text evidence="4">The sequence shown here is derived from an EMBL/GenBank/DDBJ whole genome shotgun (WGS) entry which is preliminary data.</text>
</comment>
<dbReference type="Proteomes" id="UP001642540">
    <property type="component" value="Unassembled WGS sequence"/>
</dbReference>
<name>A0ABP1PXM8_9HEXA</name>
<dbReference type="InterPro" id="IPR013087">
    <property type="entry name" value="Znf_C2H2_type"/>
</dbReference>
<feature type="compositionally biased region" description="Polar residues" evidence="2">
    <location>
        <begin position="163"/>
        <end position="181"/>
    </location>
</feature>
<keyword evidence="1" id="KW-0862">Zinc</keyword>
<organism evidence="4 5">
    <name type="scientific">Orchesella dallaii</name>
    <dbReference type="NCBI Taxonomy" id="48710"/>
    <lineage>
        <taxon>Eukaryota</taxon>
        <taxon>Metazoa</taxon>
        <taxon>Ecdysozoa</taxon>
        <taxon>Arthropoda</taxon>
        <taxon>Hexapoda</taxon>
        <taxon>Collembola</taxon>
        <taxon>Entomobryomorpha</taxon>
        <taxon>Entomobryoidea</taxon>
        <taxon>Orchesellidae</taxon>
        <taxon>Orchesellinae</taxon>
        <taxon>Orchesella</taxon>
    </lineage>
</organism>
<accession>A0ABP1PXM8</accession>